<proteinExistence type="predicted"/>
<evidence type="ECO:0000313" key="2">
    <source>
        <dbReference type="EMBL" id="BES81255.1"/>
    </source>
</evidence>
<feature type="transmembrane region" description="Helical" evidence="1">
    <location>
        <begin position="20"/>
        <end position="48"/>
    </location>
</feature>
<protein>
    <submittedName>
        <fullName evidence="2">Uncharacterized protein</fullName>
    </submittedName>
</protein>
<keyword evidence="3" id="KW-1185">Reference proteome</keyword>
<organism evidence="2 3">
    <name type="scientific">Pyrodictium abyssi</name>
    <dbReference type="NCBI Taxonomy" id="54256"/>
    <lineage>
        <taxon>Archaea</taxon>
        <taxon>Thermoproteota</taxon>
        <taxon>Thermoprotei</taxon>
        <taxon>Desulfurococcales</taxon>
        <taxon>Pyrodictiaceae</taxon>
        <taxon>Pyrodictium</taxon>
    </lineage>
</organism>
<gene>
    <name evidence="2" type="ORF">PABY_08220</name>
</gene>
<keyword evidence="1" id="KW-0812">Transmembrane</keyword>
<evidence type="ECO:0000313" key="3">
    <source>
        <dbReference type="Proteomes" id="UP001341135"/>
    </source>
</evidence>
<dbReference type="Proteomes" id="UP001341135">
    <property type="component" value="Chromosome"/>
</dbReference>
<evidence type="ECO:0000256" key="1">
    <source>
        <dbReference type="SAM" id="Phobius"/>
    </source>
</evidence>
<name>A0ABN6ZLV3_9CREN</name>
<keyword evidence="1" id="KW-1133">Transmembrane helix</keyword>
<reference evidence="2 3" key="1">
    <citation type="submission" date="2023-09" db="EMBL/GenBank/DDBJ databases">
        <title>Pyrofollis japonicus gen. nov. sp. nov., a novel member of the family Pyrodictiaceae isolated from the Iheya North hydrothermal field.</title>
        <authorList>
            <person name="Miyazaki U."/>
            <person name="Sanari M."/>
            <person name="Tame A."/>
            <person name="Kitajima M."/>
            <person name="Okamoto A."/>
            <person name="Sawayama S."/>
            <person name="Miyazaki J."/>
            <person name="Takai K."/>
            <person name="Nakagawa S."/>
        </authorList>
    </citation>
    <scope>NUCLEOTIDE SEQUENCE [LARGE SCALE GENOMIC DNA]</scope>
    <source>
        <strain evidence="2 3">AV2</strain>
    </source>
</reference>
<feature type="transmembrane region" description="Helical" evidence="1">
    <location>
        <begin position="60"/>
        <end position="82"/>
    </location>
</feature>
<keyword evidence="1" id="KW-0472">Membrane</keyword>
<dbReference type="EMBL" id="AP028907">
    <property type="protein sequence ID" value="BES81255.1"/>
    <property type="molecule type" value="Genomic_DNA"/>
</dbReference>
<sequence>MFLVWSIVFWKTGSFRKSTIAALVTGKSFAVVYKLAGLDRVVYTLYIIHRRTGLVKEIHVTMVEVLLLSFLASLLVALYWPILSRYAPRELRSAMEPG</sequence>
<accession>A0ABN6ZLV3</accession>